<organism evidence="13 14">
    <name type="scientific">Sediminitomix flava</name>
    <dbReference type="NCBI Taxonomy" id="379075"/>
    <lineage>
        <taxon>Bacteria</taxon>
        <taxon>Pseudomonadati</taxon>
        <taxon>Bacteroidota</taxon>
        <taxon>Cytophagia</taxon>
        <taxon>Cytophagales</taxon>
        <taxon>Flammeovirgaceae</taxon>
        <taxon>Sediminitomix</taxon>
    </lineage>
</organism>
<feature type="binding site" evidence="9">
    <location>
        <position position="189"/>
    </location>
    <ligand>
        <name>2-[(2R,5Z)-2-carboxy-4-methylthiazol-5(2H)-ylidene]ethyl phosphate</name>
        <dbReference type="ChEBI" id="CHEBI:62899"/>
    </ligand>
</feature>
<comment type="catalytic activity">
    <reaction evidence="6 9 10">
        <text>4-methyl-5-(2-phosphooxyethyl)-thiazole + 4-amino-2-methyl-5-(diphosphooxymethyl)pyrimidine + H(+) = thiamine phosphate + diphosphate</text>
        <dbReference type="Rhea" id="RHEA:22328"/>
        <dbReference type="ChEBI" id="CHEBI:15378"/>
        <dbReference type="ChEBI" id="CHEBI:33019"/>
        <dbReference type="ChEBI" id="CHEBI:37575"/>
        <dbReference type="ChEBI" id="CHEBI:57841"/>
        <dbReference type="ChEBI" id="CHEBI:58296"/>
        <dbReference type="EC" id="2.5.1.3"/>
    </reaction>
</comment>
<comment type="cofactor">
    <cofactor evidence="9">
        <name>Mg(2+)</name>
        <dbReference type="ChEBI" id="CHEBI:18420"/>
    </cofactor>
    <text evidence="9">Binds 1 Mg(2+) ion per subunit.</text>
</comment>
<protein>
    <recommendedName>
        <fullName evidence="9">Thiamine-phosphate synthase</fullName>
        <shortName evidence="9">TP synthase</shortName>
        <shortName evidence="9">TPS</shortName>
        <ecNumber evidence="9">2.5.1.3</ecNumber>
    </recommendedName>
    <alternativeName>
        <fullName evidence="9">Thiamine-phosphate pyrophosphorylase</fullName>
        <shortName evidence="9">TMP pyrophosphorylase</shortName>
        <shortName evidence="9">TMP-PPase</shortName>
    </alternativeName>
</protein>
<dbReference type="InterPro" id="IPR013785">
    <property type="entry name" value="Aldolase_TIM"/>
</dbReference>
<dbReference type="EC" id="2.5.1.3" evidence="9"/>
<evidence type="ECO:0000256" key="8">
    <source>
        <dbReference type="ARBA" id="ARBA00047883"/>
    </source>
</evidence>
<feature type="binding site" evidence="9">
    <location>
        <begin position="56"/>
        <end position="60"/>
    </location>
    <ligand>
        <name>4-amino-2-methyl-5-(diphosphooxymethyl)pyrimidine</name>
        <dbReference type="ChEBI" id="CHEBI:57841"/>
    </ligand>
</feature>
<keyword evidence="4 9" id="KW-0460">Magnesium</keyword>
<comment type="catalytic activity">
    <reaction evidence="8 9 10">
        <text>2-[(2R,5Z)-2-carboxy-4-methylthiazol-5(2H)-ylidene]ethyl phosphate + 4-amino-2-methyl-5-(diphosphooxymethyl)pyrimidine + 2 H(+) = thiamine phosphate + CO2 + diphosphate</text>
        <dbReference type="Rhea" id="RHEA:47844"/>
        <dbReference type="ChEBI" id="CHEBI:15378"/>
        <dbReference type="ChEBI" id="CHEBI:16526"/>
        <dbReference type="ChEBI" id="CHEBI:33019"/>
        <dbReference type="ChEBI" id="CHEBI:37575"/>
        <dbReference type="ChEBI" id="CHEBI:57841"/>
        <dbReference type="ChEBI" id="CHEBI:62899"/>
        <dbReference type="EC" id="2.5.1.3"/>
    </reaction>
</comment>
<feature type="binding site" evidence="9">
    <location>
        <position position="156"/>
    </location>
    <ligand>
        <name>4-amino-2-methyl-5-(diphosphooxymethyl)pyrimidine</name>
        <dbReference type="ChEBI" id="CHEBI:57841"/>
    </ligand>
</feature>
<evidence type="ECO:0000313" key="14">
    <source>
        <dbReference type="Proteomes" id="UP000245535"/>
    </source>
</evidence>
<evidence type="ECO:0000256" key="3">
    <source>
        <dbReference type="ARBA" id="ARBA00022723"/>
    </source>
</evidence>
<evidence type="ECO:0000256" key="11">
    <source>
        <dbReference type="RuleBase" id="RU004253"/>
    </source>
</evidence>
<dbReference type="NCBIfam" id="TIGR00693">
    <property type="entry name" value="thiE"/>
    <property type="match status" value="1"/>
</dbReference>
<dbReference type="SUPFAM" id="SSF51391">
    <property type="entry name" value="Thiamin phosphate synthase"/>
    <property type="match status" value="1"/>
</dbReference>
<evidence type="ECO:0000256" key="5">
    <source>
        <dbReference type="ARBA" id="ARBA00022977"/>
    </source>
</evidence>
<proteinExistence type="inferred from homology"/>
<dbReference type="Gene3D" id="3.20.20.70">
    <property type="entry name" value="Aldolase class I"/>
    <property type="match status" value="1"/>
</dbReference>
<feature type="binding site" evidence="9">
    <location>
        <position position="127"/>
    </location>
    <ligand>
        <name>4-amino-2-methyl-5-(diphosphooxymethyl)pyrimidine</name>
        <dbReference type="ChEBI" id="CHEBI:57841"/>
    </ligand>
</feature>
<dbReference type="HAMAP" id="MF_00097">
    <property type="entry name" value="TMP_synthase"/>
    <property type="match status" value="1"/>
</dbReference>
<name>A0A315Z8X9_SEDFL</name>
<dbReference type="PANTHER" id="PTHR20857:SF15">
    <property type="entry name" value="THIAMINE-PHOSPHATE SYNTHASE"/>
    <property type="match status" value="1"/>
</dbReference>
<evidence type="ECO:0000259" key="12">
    <source>
        <dbReference type="Pfam" id="PF02581"/>
    </source>
</evidence>
<comment type="caution">
    <text evidence="9">Lacks conserved residue(s) required for the propagation of feature annotation.</text>
</comment>
<dbReference type="InterPro" id="IPR034291">
    <property type="entry name" value="TMP_synthase"/>
</dbReference>
<evidence type="ECO:0000313" key="13">
    <source>
        <dbReference type="EMBL" id="PWJ41015.1"/>
    </source>
</evidence>
<keyword evidence="2 9" id="KW-0808">Transferase</keyword>
<evidence type="ECO:0000256" key="4">
    <source>
        <dbReference type="ARBA" id="ARBA00022842"/>
    </source>
</evidence>
<reference evidence="13 14" key="1">
    <citation type="submission" date="2018-03" db="EMBL/GenBank/DDBJ databases">
        <title>Genomic Encyclopedia of Archaeal and Bacterial Type Strains, Phase II (KMG-II): from individual species to whole genera.</title>
        <authorList>
            <person name="Goeker M."/>
        </authorList>
    </citation>
    <scope>NUCLEOTIDE SEQUENCE [LARGE SCALE GENOMIC DNA]</scope>
    <source>
        <strain evidence="13 14">DSM 28229</strain>
    </source>
</reference>
<evidence type="ECO:0000256" key="9">
    <source>
        <dbReference type="HAMAP-Rule" id="MF_00097"/>
    </source>
</evidence>
<keyword evidence="14" id="KW-1185">Reference proteome</keyword>
<evidence type="ECO:0000256" key="2">
    <source>
        <dbReference type="ARBA" id="ARBA00022679"/>
    </source>
</evidence>
<keyword evidence="5 9" id="KW-0784">Thiamine biosynthesis</keyword>
<dbReference type="NCBIfam" id="NF000736">
    <property type="entry name" value="PRK00043.2-3"/>
    <property type="match status" value="1"/>
</dbReference>
<comment type="catalytic activity">
    <reaction evidence="7 9 10">
        <text>2-(2-carboxy-4-methylthiazol-5-yl)ethyl phosphate + 4-amino-2-methyl-5-(diphosphooxymethyl)pyrimidine + 2 H(+) = thiamine phosphate + CO2 + diphosphate</text>
        <dbReference type="Rhea" id="RHEA:47848"/>
        <dbReference type="ChEBI" id="CHEBI:15378"/>
        <dbReference type="ChEBI" id="CHEBI:16526"/>
        <dbReference type="ChEBI" id="CHEBI:33019"/>
        <dbReference type="ChEBI" id="CHEBI:37575"/>
        <dbReference type="ChEBI" id="CHEBI:57841"/>
        <dbReference type="ChEBI" id="CHEBI:62890"/>
        <dbReference type="EC" id="2.5.1.3"/>
    </reaction>
</comment>
<dbReference type="GO" id="GO:0005737">
    <property type="term" value="C:cytoplasm"/>
    <property type="evidence" value="ECO:0007669"/>
    <property type="project" value="TreeGrafter"/>
</dbReference>
<feature type="binding site" evidence="9">
    <location>
        <begin position="153"/>
        <end position="155"/>
    </location>
    <ligand>
        <name>2-[(2R,5Z)-2-carboxy-4-methylthiazol-5(2H)-ylidene]ethyl phosphate</name>
        <dbReference type="ChEBI" id="CHEBI:62899"/>
    </ligand>
</feature>
<evidence type="ECO:0000256" key="7">
    <source>
        <dbReference type="ARBA" id="ARBA00047851"/>
    </source>
</evidence>
<keyword evidence="3 9" id="KW-0479">Metal-binding</keyword>
<dbReference type="InterPro" id="IPR036206">
    <property type="entry name" value="ThiamineP_synth_sf"/>
</dbReference>
<feature type="binding site" evidence="9">
    <location>
        <position position="108"/>
    </location>
    <ligand>
        <name>Mg(2+)</name>
        <dbReference type="ChEBI" id="CHEBI:18420"/>
    </ligand>
</feature>
<comment type="caution">
    <text evidence="13">The sequence shown here is derived from an EMBL/GenBank/DDBJ whole genome shotgun (WGS) entry which is preliminary data.</text>
</comment>
<sequence length="230" mass="24927">MIYVETRHALSLRLSSFRIFQSMEIAKLHFITQALPNLSHAEQTKLACEGGAEWVQVRVKDTDYDTWKSIAKECLEVCHQYGAKLCVNDNAQIAKEIGADSLHLGKTDMSPVEARALVGEGVVIGGTANDYEDVQRLAAAKVDYIGLGPFRFTTTKKNLSPILGLEGYQELLEKAKAEGIQIPIVGIGGIELEDIPSLLGTGLHGVALSSLISKAENPVLATQQILAKLN</sequence>
<evidence type="ECO:0000256" key="1">
    <source>
        <dbReference type="ARBA" id="ARBA00005165"/>
    </source>
</evidence>
<comment type="pathway">
    <text evidence="1 9 11">Cofactor biosynthesis; thiamine diphosphate biosynthesis; thiamine phosphate from 4-amino-2-methyl-5-diphosphomethylpyrimidine and 4-methyl-5-(2-phosphoethyl)-thiazole: step 1/1.</text>
</comment>
<accession>A0A315Z8X9</accession>
<dbReference type="CDD" id="cd00564">
    <property type="entry name" value="TMP_TenI"/>
    <property type="match status" value="1"/>
</dbReference>
<feature type="binding site" evidence="9">
    <location>
        <position position="89"/>
    </location>
    <ligand>
        <name>Mg(2+)</name>
        <dbReference type="ChEBI" id="CHEBI:18420"/>
    </ligand>
</feature>
<dbReference type="AlphaFoldDB" id="A0A315Z8X9"/>
<dbReference type="EMBL" id="QGDO01000004">
    <property type="protein sequence ID" value="PWJ41015.1"/>
    <property type="molecule type" value="Genomic_DNA"/>
</dbReference>
<dbReference type="Proteomes" id="UP000245535">
    <property type="component" value="Unassembled WGS sequence"/>
</dbReference>
<feature type="binding site" evidence="9">
    <location>
        <position position="88"/>
    </location>
    <ligand>
        <name>4-amino-2-methyl-5-(diphosphooxymethyl)pyrimidine</name>
        <dbReference type="ChEBI" id="CHEBI:57841"/>
    </ligand>
</feature>
<dbReference type="Pfam" id="PF02581">
    <property type="entry name" value="TMP-TENI"/>
    <property type="match status" value="1"/>
</dbReference>
<dbReference type="InterPro" id="IPR022998">
    <property type="entry name" value="ThiamineP_synth_TenI"/>
</dbReference>
<dbReference type="GO" id="GO:0009229">
    <property type="term" value="P:thiamine diphosphate biosynthetic process"/>
    <property type="evidence" value="ECO:0007669"/>
    <property type="project" value="UniProtKB-UniRule"/>
</dbReference>
<dbReference type="UniPathway" id="UPA00060">
    <property type="reaction ID" value="UER00141"/>
</dbReference>
<dbReference type="GO" id="GO:0004789">
    <property type="term" value="F:thiamine-phosphate diphosphorylase activity"/>
    <property type="evidence" value="ECO:0007669"/>
    <property type="project" value="UniProtKB-UniRule"/>
</dbReference>
<comment type="similarity">
    <text evidence="9 10">Belongs to the thiamine-phosphate synthase family.</text>
</comment>
<comment type="function">
    <text evidence="9">Condenses 4-methyl-5-(beta-hydroxyethyl)thiazole monophosphate (THZ-P) and 2-methyl-4-amino-5-hydroxymethyl pyrimidine pyrophosphate (HMP-PP) to form thiamine monophosphate (TMP).</text>
</comment>
<gene>
    <name evidence="9" type="primary">thiE</name>
    <name evidence="13" type="ORF">BC781_104281</name>
</gene>
<dbReference type="GO" id="GO:0009228">
    <property type="term" value="P:thiamine biosynthetic process"/>
    <property type="evidence" value="ECO:0007669"/>
    <property type="project" value="UniProtKB-KW"/>
</dbReference>
<evidence type="ECO:0000256" key="10">
    <source>
        <dbReference type="RuleBase" id="RU003826"/>
    </source>
</evidence>
<dbReference type="GO" id="GO:0000287">
    <property type="term" value="F:magnesium ion binding"/>
    <property type="evidence" value="ECO:0007669"/>
    <property type="project" value="UniProtKB-UniRule"/>
</dbReference>
<feature type="domain" description="Thiamine phosphate synthase/TenI" evidence="12">
    <location>
        <begin position="30"/>
        <end position="212"/>
    </location>
</feature>
<dbReference type="PANTHER" id="PTHR20857">
    <property type="entry name" value="THIAMINE-PHOSPHATE PYROPHOSPHORYLASE"/>
    <property type="match status" value="1"/>
</dbReference>
<dbReference type="RefSeq" id="WP_245935628.1">
    <property type="nucleotide sequence ID" value="NZ_QGDO01000004.1"/>
</dbReference>
<evidence type="ECO:0000256" key="6">
    <source>
        <dbReference type="ARBA" id="ARBA00047334"/>
    </source>
</evidence>